<dbReference type="Gene3D" id="4.10.1110.10">
    <property type="entry name" value="AN1-like Zinc finger"/>
    <property type="match status" value="1"/>
</dbReference>
<dbReference type="Pfam" id="PF01428">
    <property type="entry name" value="zf-AN1"/>
    <property type="match status" value="1"/>
</dbReference>
<dbReference type="RefSeq" id="XP_020072482.1">
    <property type="nucleotide sequence ID" value="XM_020212230.2"/>
</dbReference>
<feature type="non-terminal residue" evidence="5">
    <location>
        <position position="52"/>
    </location>
</feature>
<evidence type="ECO:0000256" key="3">
    <source>
        <dbReference type="ARBA" id="ARBA00022833"/>
    </source>
</evidence>
<evidence type="ECO:0000259" key="4">
    <source>
        <dbReference type="Pfam" id="PF01428"/>
    </source>
</evidence>
<keyword evidence="6" id="KW-1185">Reference proteome</keyword>
<evidence type="ECO:0000313" key="5">
    <source>
        <dbReference type="EMBL" id="ODV75443.1"/>
    </source>
</evidence>
<protein>
    <recommendedName>
        <fullName evidence="4">AN1-type domain-containing protein</fullName>
    </recommendedName>
</protein>
<organism evidence="5 6">
    <name type="scientific">Cyberlindnera jadinii (strain ATCC 18201 / CBS 1600 / BCRC 20928 / JCM 3617 / NBRC 0987 / NRRL Y-1542)</name>
    <name type="common">Torula yeast</name>
    <name type="synonym">Candida utilis</name>
    <dbReference type="NCBI Taxonomy" id="983966"/>
    <lineage>
        <taxon>Eukaryota</taxon>
        <taxon>Fungi</taxon>
        <taxon>Dikarya</taxon>
        <taxon>Ascomycota</taxon>
        <taxon>Saccharomycotina</taxon>
        <taxon>Saccharomycetes</taxon>
        <taxon>Phaffomycetales</taxon>
        <taxon>Phaffomycetaceae</taxon>
        <taxon>Cyberlindnera</taxon>
    </lineage>
</organism>
<gene>
    <name evidence="5" type="ORF">CYBJADRAFT_117530</name>
</gene>
<feature type="domain" description="AN1-type" evidence="4">
    <location>
        <begin position="3"/>
        <end position="27"/>
    </location>
</feature>
<proteinExistence type="predicted"/>
<keyword evidence="1" id="KW-0479">Metal-binding</keyword>
<dbReference type="GO" id="GO:0008270">
    <property type="term" value="F:zinc ion binding"/>
    <property type="evidence" value="ECO:0007669"/>
    <property type="project" value="UniProtKB-KW"/>
</dbReference>
<accession>A0A1E4S7K4</accession>
<name>A0A1E4S7K4_CYBJN</name>
<sequence length="52" mass="6272">IIGDCSFCFKKFCTRHRLLESHDCEHYREVQKDYHMRNAKQLQSQQTVVSKV</sequence>
<dbReference type="SUPFAM" id="SSF118310">
    <property type="entry name" value="AN1-like Zinc finger"/>
    <property type="match status" value="1"/>
</dbReference>
<dbReference type="Proteomes" id="UP000094389">
    <property type="component" value="Unassembled WGS sequence"/>
</dbReference>
<keyword evidence="3" id="KW-0862">Zinc</keyword>
<dbReference type="GeneID" id="30986626"/>
<dbReference type="InterPro" id="IPR035896">
    <property type="entry name" value="AN1-like_Znf"/>
</dbReference>
<evidence type="ECO:0000256" key="2">
    <source>
        <dbReference type="ARBA" id="ARBA00022771"/>
    </source>
</evidence>
<dbReference type="InterPro" id="IPR000058">
    <property type="entry name" value="Znf_AN1"/>
</dbReference>
<evidence type="ECO:0000313" key="6">
    <source>
        <dbReference type="Proteomes" id="UP000094389"/>
    </source>
</evidence>
<dbReference type="OrthoDB" id="428577at2759"/>
<reference evidence="5 6" key="1">
    <citation type="journal article" date="2016" name="Proc. Natl. Acad. Sci. U.S.A.">
        <title>Comparative genomics of biotechnologically important yeasts.</title>
        <authorList>
            <person name="Riley R."/>
            <person name="Haridas S."/>
            <person name="Wolfe K.H."/>
            <person name="Lopes M.R."/>
            <person name="Hittinger C.T."/>
            <person name="Goeker M."/>
            <person name="Salamov A.A."/>
            <person name="Wisecaver J.H."/>
            <person name="Long T.M."/>
            <person name="Calvey C.H."/>
            <person name="Aerts A.L."/>
            <person name="Barry K.W."/>
            <person name="Choi C."/>
            <person name="Clum A."/>
            <person name="Coughlan A.Y."/>
            <person name="Deshpande S."/>
            <person name="Douglass A.P."/>
            <person name="Hanson S.J."/>
            <person name="Klenk H.-P."/>
            <person name="LaButti K.M."/>
            <person name="Lapidus A."/>
            <person name="Lindquist E.A."/>
            <person name="Lipzen A.M."/>
            <person name="Meier-Kolthoff J.P."/>
            <person name="Ohm R.A."/>
            <person name="Otillar R.P."/>
            <person name="Pangilinan J.L."/>
            <person name="Peng Y."/>
            <person name="Rokas A."/>
            <person name="Rosa C.A."/>
            <person name="Scheuner C."/>
            <person name="Sibirny A.A."/>
            <person name="Slot J.C."/>
            <person name="Stielow J.B."/>
            <person name="Sun H."/>
            <person name="Kurtzman C.P."/>
            <person name="Blackwell M."/>
            <person name="Grigoriev I.V."/>
            <person name="Jeffries T.W."/>
        </authorList>
    </citation>
    <scope>NUCLEOTIDE SEQUENCE [LARGE SCALE GENOMIC DNA]</scope>
    <source>
        <strain evidence="6">ATCC 18201 / CBS 1600 / BCRC 20928 / JCM 3617 / NBRC 0987 / NRRL Y-1542</strain>
    </source>
</reference>
<feature type="non-terminal residue" evidence="5">
    <location>
        <position position="1"/>
    </location>
</feature>
<dbReference type="EMBL" id="KV453926">
    <property type="protein sequence ID" value="ODV75443.1"/>
    <property type="molecule type" value="Genomic_DNA"/>
</dbReference>
<keyword evidence="2" id="KW-0863">Zinc-finger</keyword>
<dbReference type="AlphaFoldDB" id="A0A1E4S7K4"/>
<evidence type="ECO:0000256" key="1">
    <source>
        <dbReference type="ARBA" id="ARBA00022723"/>
    </source>
</evidence>